<evidence type="ECO:0000313" key="3">
    <source>
        <dbReference type="Proteomes" id="UP000002402"/>
    </source>
</evidence>
<feature type="region of interest" description="Disordered" evidence="1">
    <location>
        <begin position="1"/>
        <end position="32"/>
    </location>
</feature>
<evidence type="ECO:0000256" key="1">
    <source>
        <dbReference type="SAM" id="MobiDB-lite"/>
    </source>
</evidence>
<feature type="compositionally biased region" description="Polar residues" evidence="1">
    <location>
        <begin position="612"/>
        <end position="621"/>
    </location>
</feature>
<organism evidence="2 3">
    <name type="scientific">Myxococcus xanthus (strain DK1622)</name>
    <dbReference type="NCBI Taxonomy" id="246197"/>
    <lineage>
        <taxon>Bacteria</taxon>
        <taxon>Pseudomonadati</taxon>
        <taxon>Myxococcota</taxon>
        <taxon>Myxococcia</taxon>
        <taxon>Myxococcales</taxon>
        <taxon>Cystobacterineae</taxon>
        <taxon>Myxococcaceae</taxon>
        <taxon>Myxococcus</taxon>
    </lineage>
</organism>
<dbReference type="KEGG" id="mxa:MXAN_0757"/>
<feature type="compositionally biased region" description="Basic and acidic residues" evidence="1">
    <location>
        <begin position="564"/>
        <end position="586"/>
    </location>
</feature>
<feature type="compositionally biased region" description="Low complexity" evidence="1">
    <location>
        <begin position="648"/>
        <end position="665"/>
    </location>
</feature>
<accession>Q1DEA1</accession>
<name>Q1DEA1_MYXXD</name>
<gene>
    <name evidence="2" type="ordered locus">MXAN_0757</name>
</gene>
<evidence type="ECO:0000313" key="2">
    <source>
        <dbReference type="EMBL" id="ABF90846.1"/>
    </source>
</evidence>
<dbReference type="HOGENOM" id="CLU_407592_0_0_7"/>
<sequence>MLQPGVPSRRSGGARKRPPGRHPNVGQQTLRVGADAVEVRQLLARAPVEPGAGAARTARTDLEGDAAIRVADRRARATPHAHRGPTATTTASAARAARAAGTTLAAGTAGRPVDDDASVDDASVPHDLAAVAAVSAFASGASGTAFATLATRASAERAQHAAFLHGRLGTDEQQGDGRAATAAAAAAFTATAAGAARATSAAASDNRVFEFAASARPAAATAGARRAAAAGLALLSGDPGPVAQHPRARAAAARSPEASFRAALASLAGVGVADALEPGARGVRCLAARAACAAHFAGPTRAAIPSWIAAAAANHPRAARGLDAIRAGDGGGRPALSRIGVAAEAVPSFTSVRAAQARVPRLAGGALATRARGQGDVTQTDPGGVHHAHGDGGLTGAGRGGGADLHVLHQHTGVLESLHRQPQRAGVEHGHAVRGATPTATASGISAVQRDGDVQHQVRLVVGAAREEQVARAAIQFAQHRQRAAHGAQRRLPGAHARVVIPVHGVDEEPRVRLAIHAVTVGIGEGVVGKVLAGDGRTGGDVGLAASLVAAALPGTVEVVASARTERRHERRTRGAEHPGLPHDSPRIQGNVPDRPTMPPPGTTAAEGCTFAGSSPGSRNITAPATSPAAPSPMATRLSVCARRPDDASPSALSSGASGAPPLSSREYLSPACR</sequence>
<dbReference type="AlphaFoldDB" id="Q1DEA1"/>
<reference evidence="2 3" key="1">
    <citation type="journal article" date="2006" name="Proc. Natl. Acad. Sci. U.S.A.">
        <title>Evolution of sensory complexity recorded in a myxobacterial genome.</title>
        <authorList>
            <person name="Goldman B.S."/>
            <person name="Nierman W.C."/>
            <person name="Kaiser D."/>
            <person name="Slater S.C."/>
            <person name="Durkin A.S."/>
            <person name="Eisen J.A."/>
            <person name="Ronning C.M."/>
            <person name="Barbazuk W.B."/>
            <person name="Blanchard M."/>
            <person name="Field C."/>
            <person name="Halling C."/>
            <person name="Hinkle G."/>
            <person name="Iartchuk O."/>
            <person name="Kim H.S."/>
            <person name="Mackenzie C."/>
            <person name="Madupu R."/>
            <person name="Miller N."/>
            <person name="Shvartsbeyn A."/>
            <person name="Sullivan S.A."/>
            <person name="Vaudin M."/>
            <person name="Wiegand R."/>
            <person name="Kaplan H.B."/>
        </authorList>
    </citation>
    <scope>NUCLEOTIDE SEQUENCE [LARGE SCALE GENOMIC DNA]</scope>
    <source>
        <strain evidence="3">DK1622</strain>
    </source>
</reference>
<keyword evidence="3" id="KW-1185">Reference proteome</keyword>
<dbReference type="Proteomes" id="UP000002402">
    <property type="component" value="Chromosome"/>
</dbReference>
<proteinExistence type="predicted"/>
<dbReference type="EnsemblBacteria" id="ABF90846">
    <property type="protein sequence ID" value="ABF90846"/>
    <property type="gene ID" value="MXAN_0757"/>
</dbReference>
<feature type="compositionally biased region" description="Low complexity" evidence="1">
    <location>
        <begin position="622"/>
        <end position="633"/>
    </location>
</feature>
<protein>
    <submittedName>
        <fullName evidence="2">Uncharacterized protein</fullName>
    </submittedName>
</protein>
<feature type="region of interest" description="Disordered" evidence="1">
    <location>
        <begin position="562"/>
        <end position="674"/>
    </location>
</feature>
<dbReference type="EMBL" id="CP000113">
    <property type="protein sequence ID" value="ABF90846.1"/>
    <property type="molecule type" value="Genomic_DNA"/>
</dbReference>